<dbReference type="Gene3D" id="1.10.1740.10">
    <property type="match status" value="1"/>
</dbReference>
<organism evidence="7 8">
    <name type="scientific">Sphingobacterium pedocola</name>
    <dbReference type="NCBI Taxonomy" id="2082722"/>
    <lineage>
        <taxon>Bacteria</taxon>
        <taxon>Pseudomonadati</taxon>
        <taxon>Bacteroidota</taxon>
        <taxon>Sphingobacteriia</taxon>
        <taxon>Sphingobacteriales</taxon>
        <taxon>Sphingobacteriaceae</taxon>
        <taxon>Sphingobacterium</taxon>
    </lineage>
</organism>
<comment type="caution">
    <text evidence="7">The sequence shown here is derived from an EMBL/GenBank/DDBJ whole genome shotgun (WGS) entry which is preliminary data.</text>
</comment>
<dbReference type="NCBIfam" id="TIGR02985">
    <property type="entry name" value="Sig70_bacteroi1"/>
    <property type="match status" value="1"/>
</dbReference>
<evidence type="ECO:0000259" key="6">
    <source>
        <dbReference type="Pfam" id="PF08281"/>
    </source>
</evidence>
<dbReference type="RefSeq" id="WP_196939031.1">
    <property type="nucleotide sequence ID" value="NZ_MU158689.1"/>
</dbReference>
<dbReference type="Proteomes" id="UP000618319">
    <property type="component" value="Unassembled WGS sequence"/>
</dbReference>
<dbReference type="PANTHER" id="PTHR43133">
    <property type="entry name" value="RNA POLYMERASE ECF-TYPE SIGMA FACTO"/>
    <property type="match status" value="1"/>
</dbReference>
<protein>
    <submittedName>
        <fullName evidence="7">RNA polymerase subunit sigma-70</fullName>
    </submittedName>
</protein>
<dbReference type="EMBL" id="PSKQ01000024">
    <property type="protein sequence ID" value="MBE8722642.1"/>
    <property type="molecule type" value="Genomic_DNA"/>
</dbReference>
<dbReference type="InterPro" id="IPR007627">
    <property type="entry name" value="RNA_pol_sigma70_r2"/>
</dbReference>
<dbReference type="SUPFAM" id="SSF88946">
    <property type="entry name" value="Sigma2 domain of RNA polymerase sigma factors"/>
    <property type="match status" value="1"/>
</dbReference>
<evidence type="ECO:0000256" key="1">
    <source>
        <dbReference type="ARBA" id="ARBA00010641"/>
    </source>
</evidence>
<dbReference type="InterPro" id="IPR036388">
    <property type="entry name" value="WH-like_DNA-bd_sf"/>
</dbReference>
<reference evidence="7 8" key="1">
    <citation type="submission" date="2018-02" db="EMBL/GenBank/DDBJ databases">
        <title>Sphingobacterium KA21.</title>
        <authorList>
            <person name="Vasarhelyi B.M."/>
            <person name="Deshmukh S."/>
            <person name="Balint B."/>
            <person name="Kukolya J."/>
        </authorList>
    </citation>
    <scope>NUCLEOTIDE SEQUENCE [LARGE SCALE GENOMIC DNA]</scope>
    <source>
        <strain evidence="7 8">Ka21</strain>
    </source>
</reference>
<keyword evidence="3" id="KW-0731">Sigma factor</keyword>
<dbReference type="InterPro" id="IPR014327">
    <property type="entry name" value="RNA_pol_sigma70_bacteroid"/>
</dbReference>
<dbReference type="InterPro" id="IPR013325">
    <property type="entry name" value="RNA_pol_sigma_r2"/>
</dbReference>
<evidence type="ECO:0000313" key="8">
    <source>
        <dbReference type="Proteomes" id="UP000618319"/>
    </source>
</evidence>
<feature type="domain" description="RNA polymerase sigma-70 region 2" evidence="5">
    <location>
        <begin position="29"/>
        <end position="92"/>
    </location>
</feature>
<evidence type="ECO:0000256" key="4">
    <source>
        <dbReference type="ARBA" id="ARBA00023163"/>
    </source>
</evidence>
<dbReference type="InterPro" id="IPR039425">
    <property type="entry name" value="RNA_pol_sigma-70-like"/>
</dbReference>
<evidence type="ECO:0000259" key="5">
    <source>
        <dbReference type="Pfam" id="PF04542"/>
    </source>
</evidence>
<dbReference type="PANTHER" id="PTHR43133:SF46">
    <property type="entry name" value="RNA POLYMERASE SIGMA-70 FACTOR ECF SUBFAMILY"/>
    <property type="match status" value="1"/>
</dbReference>
<keyword evidence="4" id="KW-0804">Transcription</keyword>
<comment type="similarity">
    <text evidence="1">Belongs to the sigma-70 factor family. ECF subfamily.</text>
</comment>
<accession>A0ABR9TB89</accession>
<keyword evidence="2" id="KW-0805">Transcription regulation</keyword>
<dbReference type="InterPro" id="IPR013249">
    <property type="entry name" value="RNA_pol_sigma70_r4_t2"/>
</dbReference>
<keyword evidence="8" id="KW-1185">Reference proteome</keyword>
<dbReference type="Pfam" id="PF08281">
    <property type="entry name" value="Sigma70_r4_2"/>
    <property type="match status" value="1"/>
</dbReference>
<evidence type="ECO:0000256" key="2">
    <source>
        <dbReference type="ARBA" id="ARBA00023015"/>
    </source>
</evidence>
<dbReference type="SUPFAM" id="SSF88659">
    <property type="entry name" value="Sigma3 and sigma4 domains of RNA polymerase sigma factors"/>
    <property type="match status" value="1"/>
</dbReference>
<gene>
    <name evidence="7" type="ORF">C4F40_18120</name>
</gene>
<dbReference type="InterPro" id="IPR014284">
    <property type="entry name" value="RNA_pol_sigma-70_dom"/>
</dbReference>
<dbReference type="NCBIfam" id="TIGR02937">
    <property type="entry name" value="sigma70-ECF"/>
    <property type="match status" value="1"/>
</dbReference>
<dbReference type="Pfam" id="PF04542">
    <property type="entry name" value="Sigma70_r2"/>
    <property type="match status" value="1"/>
</dbReference>
<proteinExistence type="inferred from homology"/>
<dbReference type="Gene3D" id="1.10.10.10">
    <property type="entry name" value="Winged helix-like DNA-binding domain superfamily/Winged helix DNA-binding domain"/>
    <property type="match status" value="1"/>
</dbReference>
<evidence type="ECO:0000313" key="7">
    <source>
        <dbReference type="EMBL" id="MBE8722642.1"/>
    </source>
</evidence>
<feature type="domain" description="RNA polymerase sigma factor 70 region 4 type 2" evidence="6">
    <location>
        <begin position="126"/>
        <end position="178"/>
    </location>
</feature>
<evidence type="ECO:0000256" key="3">
    <source>
        <dbReference type="ARBA" id="ARBA00023082"/>
    </source>
</evidence>
<name>A0ABR9TB89_9SPHI</name>
<sequence length="196" mass="22981">MRQDNYSILSDEILVDLIRQHDEKAFAVIYQRYSAPLYAHAYGFVHDREEIKDILQKVFAKIWDLRTQLPDQVKLSSYLYQTVKNTIINHIAHSKVVDSYLANISHYAKNYIADTDHHVREKQLQEIIDYEISQLPIKMREVFELSRSQHLTHKQIAEKLGITEKTVKNQITNALKLLRSKLPLLLFILAIIPNES</sequence>
<dbReference type="InterPro" id="IPR013324">
    <property type="entry name" value="RNA_pol_sigma_r3/r4-like"/>
</dbReference>